<proteinExistence type="predicted"/>
<keyword evidence="2" id="KW-1185">Reference proteome</keyword>
<sequence length="536" mass="59921">MRPKQTNPAQPVFPRAASTLCQTCGGHLATDACPTHTTVYNIHDIDINLTTTGPVYQSFGPSTNQGNAQYGEYAMGPGVENAMHSQGPQYSDNGQDNYPQVPETSATYLPISTYASQWPTVRPVGSDAITIAAKSRRKIEAKFHCPFEECKKTFTAKHNLDSHEKAHLDIRPHHASMEEVEDDKKVFEPNDNHEDDALPDPDEQLMLDQGNGRVWLVKIPKFLMERWSAIDAEDIHLATIRVYSNAIGANGTPPRIVLFLPPNRNPNSAQHTTETNNPKRPVFTSTTNYTSDEPDQYELDMVNDAVENQIVVAERPKDHSFSTSSTSLSAAAASANSRARTTILTGRIKHECNLRPVFTENYRRQMKERTKKYNTPRRQIMMIEEAGVAGGRGGINRLSSGVGVGSGNAFSDLIKSRPKPVKGSFERMARMPRNQLLDLIFQLFRETERWGLRPMRERTQQPEVYLKEVLSEVAILHRSGEYNGLWELKENFKEDGVKAEAYVNSAAATSGDVTMDNMDDGDDDDDDDDDDMEEVS</sequence>
<gene>
    <name evidence="1" type="ORF">CCMSSC00406_0010358</name>
</gene>
<reference evidence="1 2" key="1">
    <citation type="journal article" date="2021" name="Appl. Environ. Microbiol.">
        <title>Genetic linkage and physical mapping for an oyster mushroom Pleurotus cornucopiae and QTL analysis for the trait cap color.</title>
        <authorList>
            <person name="Zhang Y."/>
            <person name="Gao W."/>
            <person name="Sonnenberg A."/>
            <person name="Chen Q."/>
            <person name="Zhang J."/>
            <person name="Huang C."/>
        </authorList>
    </citation>
    <scope>NUCLEOTIDE SEQUENCE [LARGE SCALE GENOMIC DNA]</scope>
    <source>
        <strain evidence="1">CCMSSC00406</strain>
    </source>
</reference>
<comment type="caution">
    <text evidence="1">The sequence shown here is derived from an EMBL/GenBank/DDBJ whole genome shotgun (WGS) entry which is preliminary data.</text>
</comment>
<accession>A0ACB7J1Q8</accession>
<organism evidence="1 2">
    <name type="scientific">Pleurotus cornucopiae</name>
    <name type="common">Cornucopia mushroom</name>
    <dbReference type="NCBI Taxonomy" id="5321"/>
    <lineage>
        <taxon>Eukaryota</taxon>
        <taxon>Fungi</taxon>
        <taxon>Dikarya</taxon>
        <taxon>Basidiomycota</taxon>
        <taxon>Agaricomycotina</taxon>
        <taxon>Agaricomycetes</taxon>
        <taxon>Agaricomycetidae</taxon>
        <taxon>Agaricales</taxon>
        <taxon>Pleurotineae</taxon>
        <taxon>Pleurotaceae</taxon>
        <taxon>Pleurotus</taxon>
    </lineage>
</organism>
<evidence type="ECO:0000313" key="2">
    <source>
        <dbReference type="Proteomes" id="UP000824881"/>
    </source>
</evidence>
<name>A0ACB7J1Q8_PLECO</name>
<dbReference type="Proteomes" id="UP000824881">
    <property type="component" value="Unassembled WGS sequence"/>
</dbReference>
<evidence type="ECO:0000313" key="1">
    <source>
        <dbReference type="EMBL" id="KAG9224489.1"/>
    </source>
</evidence>
<dbReference type="EMBL" id="WQMT02000003">
    <property type="protein sequence ID" value="KAG9224489.1"/>
    <property type="molecule type" value="Genomic_DNA"/>
</dbReference>
<protein>
    <submittedName>
        <fullName evidence="1">Uncharacterized protein</fullName>
    </submittedName>
</protein>